<dbReference type="PROSITE" id="PS51257">
    <property type="entry name" value="PROKAR_LIPOPROTEIN"/>
    <property type="match status" value="1"/>
</dbReference>
<evidence type="ECO:0000313" key="2">
    <source>
        <dbReference type="EMBL" id="QWG04040.1"/>
    </source>
</evidence>
<organism evidence="2 3">
    <name type="scientific">Flammeovirga yaeyamensis</name>
    <dbReference type="NCBI Taxonomy" id="367791"/>
    <lineage>
        <taxon>Bacteria</taxon>
        <taxon>Pseudomonadati</taxon>
        <taxon>Bacteroidota</taxon>
        <taxon>Cytophagia</taxon>
        <taxon>Cytophagales</taxon>
        <taxon>Flammeovirgaceae</taxon>
        <taxon>Flammeovirga</taxon>
    </lineage>
</organism>
<dbReference type="KEGG" id="fya:KMW28_24420"/>
<dbReference type="GO" id="GO:0006508">
    <property type="term" value="P:proteolysis"/>
    <property type="evidence" value="ECO:0007669"/>
    <property type="project" value="InterPro"/>
</dbReference>
<dbReference type="CDD" id="cd07562">
    <property type="entry name" value="Peptidase_S41_TRI"/>
    <property type="match status" value="1"/>
</dbReference>
<dbReference type="Proteomes" id="UP000678679">
    <property type="component" value="Chromosome 2"/>
</dbReference>
<protein>
    <recommendedName>
        <fullName evidence="1">Tail specific protease domain-containing protein</fullName>
    </recommendedName>
</protein>
<dbReference type="Gene3D" id="3.90.226.10">
    <property type="entry name" value="2-enoyl-CoA Hydratase, Chain A, domain 1"/>
    <property type="match status" value="1"/>
</dbReference>
<dbReference type="Gene3D" id="3.30.750.44">
    <property type="match status" value="1"/>
</dbReference>
<keyword evidence="3" id="KW-1185">Reference proteome</keyword>
<evidence type="ECO:0000313" key="3">
    <source>
        <dbReference type="Proteomes" id="UP000678679"/>
    </source>
</evidence>
<sequence length="549" mass="63064">MKKLTQLSVLLITLFLIGCGNQSINKNQSLQTYIKLWGFLKYYHPEVAKGTQDWDSVFIARLDSVKNIQTKDQLNNYYSQWIKSLGNIEKCENCADDLPDSLKVNLDLSWINDSNVFSTEVMNQLNFIKDNRNQGENYYISQSSEVGNTIFSNEKKYEFEDQPSEGIRLLALARYWNIINYYFPYKYQTDDNWGDVLTELIPLFQSAQEALDYQLAVNQMVSKINDSHGYVIYDNRLLGQFFGKKYVPFRYKVFDNKAIVKGFFDKKLSNENDILFGDVILGVENQTIAERSNYISKYFSFSNNATLFREMEPFLTTRNKDSIDIKIDRKGEILNKRIALYPLDSMEFSFNNEKTVSKFLSDDVGYINMEILSEDQIGSIFKKFKNTKAIVFDLRNYPMNDYHDSLCFHLSEKEVEFAKFSVPNMKYPGTFKISESVKIGMDNPDYYKGKKIVLCNESTQSASEFMTMFFQALPNTITVGSQTAGADGDVSEIPLPGGITALMSGIGVFYPNGEKTQRTGVKIDVYVEPTIEGISEERDEVLEKAINLI</sequence>
<accession>A0AAX1NCT1</accession>
<dbReference type="InterPro" id="IPR029045">
    <property type="entry name" value="ClpP/crotonase-like_dom_sf"/>
</dbReference>
<dbReference type="AlphaFoldDB" id="A0AAX1NCT1"/>
<reference evidence="2 3" key="1">
    <citation type="submission" date="2021-05" db="EMBL/GenBank/DDBJ databases">
        <title>Comparative genomic studies on the polysaccharide-degrading batcterial strains of the Flammeovirga genus.</title>
        <authorList>
            <person name="Zewei F."/>
            <person name="Zheng Z."/>
            <person name="Yu L."/>
            <person name="Ruyue G."/>
            <person name="Yanhong M."/>
            <person name="Yuanyuan C."/>
            <person name="Jingyan G."/>
            <person name="Wenjun H."/>
        </authorList>
    </citation>
    <scope>NUCLEOTIDE SEQUENCE [LARGE SCALE GENOMIC DNA]</scope>
    <source>
        <strain evidence="2 3">NBRC:100898</strain>
    </source>
</reference>
<proteinExistence type="predicted"/>
<dbReference type="InterPro" id="IPR005151">
    <property type="entry name" value="Tail-specific_protease"/>
</dbReference>
<dbReference type="GO" id="GO:0008236">
    <property type="term" value="F:serine-type peptidase activity"/>
    <property type="evidence" value="ECO:0007669"/>
    <property type="project" value="InterPro"/>
</dbReference>
<dbReference type="SUPFAM" id="SSF52096">
    <property type="entry name" value="ClpP/crotonase"/>
    <property type="match status" value="1"/>
</dbReference>
<evidence type="ECO:0000259" key="1">
    <source>
        <dbReference type="SMART" id="SM00245"/>
    </source>
</evidence>
<dbReference type="EMBL" id="CP076133">
    <property type="protein sequence ID" value="QWG04040.1"/>
    <property type="molecule type" value="Genomic_DNA"/>
</dbReference>
<gene>
    <name evidence="2" type="ORF">KMW28_24420</name>
</gene>
<name>A0AAX1NCT1_9BACT</name>
<dbReference type="RefSeq" id="WP_169663535.1">
    <property type="nucleotide sequence ID" value="NZ_CP076133.1"/>
</dbReference>
<dbReference type="SMART" id="SM00245">
    <property type="entry name" value="TSPc"/>
    <property type="match status" value="1"/>
</dbReference>
<feature type="domain" description="Tail specific protease" evidence="1">
    <location>
        <begin position="320"/>
        <end position="528"/>
    </location>
</feature>
<dbReference type="Pfam" id="PF03572">
    <property type="entry name" value="Peptidase_S41"/>
    <property type="match status" value="1"/>
</dbReference>